<comment type="subcellular location">
    <subcellularLocation>
        <location evidence="1">Cytoplasm</location>
    </subcellularLocation>
</comment>
<dbReference type="PANTHER" id="PTHR21139:SF2">
    <property type="entry name" value="TRIOSEPHOSPHATE ISOMERASE"/>
    <property type="match status" value="1"/>
</dbReference>
<dbReference type="GO" id="GO:0004807">
    <property type="term" value="F:triose-phosphate isomerase activity"/>
    <property type="evidence" value="ECO:0007669"/>
    <property type="project" value="UniProtKB-EC"/>
</dbReference>
<comment type="catalytic activity">
    <reaction evidence="1">
        <text>D-glyceraldehyde 3-phosphate = dihydroxyacetone phosphate</text>
        <dbReference type="Rhea" id="RHEA:18585"/>
        <dbReference type="ChEBI" id="CHEBI:57642"/>
        <dbReference type="ChEBI" id="CHEBI:59776"/>
        <dbReference type="EC" id="5.3.1.1"/>
    </reaction>
</comment>
<dbReference type="GO" id="GO:0006096">
    <property type="term" value="P:glycolytic process"/>
    <property type="evidence" value="ECO:0007669"/>
    <property type="project" value="UniProtKB-UniPathway"/>
</dbReference>
<keyword evidence="1" id="KW-0324">Glycolysis</keyword>
<keyword evidence="3" id="KW-1185">Reference proteome</keyword>
<dbReference type="PANTHER" id="PTHR21139">
    <property type="entry name" value="TRIOSEPHOSPHATE ISOMERASE"/>
    <property type="match status" value="1"/>
</dbReference>
<dbReference type="EC" id="5.3.1.1" evidence="1"/>
<dbReference type="GO" id="GO:0005829">
    <property type="term" value="C:cytosol"/>
    <property type="evidence" value="ECO:0007669"/>
    <property type="project" value="TreeGrafter"/>
</dbReference>
<dbReference type="Pfam" id="PF00121">
    <property type="entry name" value="TIM"/>
    <property type="match status" value="1"/>
</dbReference>
<dbReference type="InterPro" id="IPR035990">
    <property type="entry name" value="TIM_sf"/>
</dbReference>
<dbReference type="GO" id="GO:0006094">
    <property type="term" value="P:gluconeogenesis"/>
    <property type="evidence" value="ECO:0007669"/>
    <property type="project" value="UniProtKB-UniPathway"/>
</dbReference>
<comment type="similarity">
    <text evidence="1">Belongs to the triosephosphate isomerase family.</text>
</comment>
<dbReference type="GO" id="GO:0046166">
    <property type="term" value="P:glyceraldehyde-3-phosphate biosynthetic process"/>
    <property type="evidence" value="ECO:0007669"/>
    <property type="project" value="TreeGrafter"/>
</dbReference>
<dbReference type="EMBL" id="CP020715">
    <property type="protein sequence ID" value="ARJ05778.1"/>
    <property type="molecule type" value="Genomic_DNA"/>
</dbReference>
<dbReference type="RefSeq" id="WP_085019916.1">
    <property type="nucleotide sequence ID" value="NZ_BMHD01000001.1"/>
</dbReference>
<gene>
    <name evidence="2" type="ORF">B5808_11505</name>
</gene>
<dbReference type="UniPathway" id="UPA00109">
    <property type="reaction ID" value="UER00189"/>
</dbReference>
<protein>
    <recommendedName>
        <fullName evidence="1">Triosephosphate isomerase</fullName>
        <ecNumber evidence="1">5.3.1.1</ecNumber>
    </recommendedName>
</protein>
<dbReference type="AlphaFoldDB" id="A0A1X9LNB7"/>
<dbReference type="STRING" id="1619308.B5808_11505"/>
<dbReference type="CDD" id="cd00311">
    <property type="entry name" value="TIM"/>
    <property type="match status" value="1"/>
</dbReference>
<organism evidence="2 3">
    <name type="scientific">Cnuibacter physcomitrellae</name>
    <dbReference type="NCBI Taxonomy" id="1619308"/>
    <lineage>
        <taxon>Bacteria</taxon>
        <taxon>Bacillati</taxon>
        <taxon>Actinomycetota</taxon>
        <taxon>Actinomycetes</taxon>
        <taxon>Micrococcales</taxon>
        <taxon>Microbacteriaceae</taxon>
        <taxon>Cnuibacter</taxon>
    </lineage>
</organism>
<dbReference type="Proteomes" id="UP000192775">
    <property type="component" value="Chromosome"/>
</dbReference>
<dbReference type="InterPro" id="IPR000652">
    <property type="entry name" value="Triosephosphate_isomerase"/>
</dbReference>
<evidence type="ECO:0000313" key="2">
    <source>
        <dbReference type="EMBL" id="ARJ05778.1"/>
    </source>
</evidence>
<sequence>MLPATLIGCSSKSYFTADSARAWFRIVTEGLAATPEGAEDVFLCPSFPLIRDALDALRPLGGLVGAQDVSRFPAGAYTGEVSAELLAGMGARFVMIGHPERVKHLGEGPSDFAVKAEAAAEAGLVPILIVGEPERGADPEQIIRPQIDIAFGGISSDAPVIVAYEPTWAIGAAEPAPGDHVVGVVARIREMLAERRGESRVLYGGSAGPGTFDAIAAAGRERGDAAGIPDGVFLGRAGVDPRTFLATVAEVRAAVAA</sequence>
<keyword evidence="1" id="KW-0413">Isomerase</keyword>
<dbReference type="GO" id="GO:0019563">
    <property type="term" value="P:glycerol catabolic process"/>
    <property type="evidence" value="ECO:0007669"/>
    <property type="project" value="TreeGrafter"/>
</dbReference>
<comment type="pathway">
    <text evidence="1">Carbohydrate degradation; glycolysis; D-glyceraldehyde 3-phosphate from glycerone phosphate: step 1/1.</text>
</comment>
<dbReference type="InterPro" id="IPR013785">
    <property type="entry name" value="Aldolase_TIM"/>
</dbReference>
<proteinExistence type="inferred from homology"/>
<keyword evidence="1" id="KW-0963">Cytoplasm</keyword>
<accession>A0A1X9LNB7</accession>
<comment type="pathway">
    <text evidence="1">Carbohydrate biosynthesis; gluconeogenesis.</text>
</comment>
<dbReference type="PROSITE" id="PS51440">
    <property type="entry name" value="TIM_2"/>
    <property type="match status" value="1"/>
</dbReference>
<dbReference type="SUPFAM" id="SSF51351">
    <property type="entry name" value="Triosephosphate isomerase (TIM)"/>
    <property type="match status" value="1"/>
</dbReference>
<reference evidence="2 3" key="1">
    <citation type="submission" date="2017-04" db="EMBL/GenBank/DDBJ databases">
        <authorList>
            <person name="Afonso C.L."/>
            <person name="Miller P.J."/>
            <person name="Scott M.A."/>
            <person name="Spackman E."/>
            <person name="Goraichik I."/>
            <person name="Dimitrov K.M."/>
            <person name="Suarez D.L."/>
            <person name="Swayne D.E."/>
        </authorList>
    </citation>
    <scope>NUCLEOTIDE SEQUENCE [LARGE SCALE GENOMIC DNA]</scope>
    <source>
        <strain evidence="3">XA(T)</strain>
    </source>
</reference>
<dbReference type="UniPathway" id="UPA00138"/>
<dbReference type="KEGG" id="cphy:B5808_11505"/>
<dbReference type="Gene3D" id="3.20.20.70">
    <property type="entry name" value="Aldolase class I"/>
    <property type="match status" value="1"/>
</dbReference>
<evidence type="ECO:0000256" key="1">
    <source>
        <dbReference type="RuleBase" id="RU363013"/>
    </source>
</evidence>
<name>A0A1X9LNB7_9MICO</name>
<evidence type="ECO:0000313" key="3">
    <source>
        <dbReference type="Proteomes" id="UP000192775"/>
    </source>
</evidence>
<comment type="subunit">
    <text evidence="1">Homodimer.</text>
</comment>
<keyword evidence="1" id="KW-0312">Gluconeogenesis</keyword>